<sequence>MVIQIDERVLNASTDVNVLSTLDSLIAKVIRGHHELHLSDITHFRGEPFKRYAQFFEKHFKKTWQGPRLSVPARLVRIVLSEDFVDHIKNSSSETDVVRIHVENQRVSVSKADRRLDIITLELVPRYLIERLVIVVENNRSDKTFLNTVFRFFEGDPISDDRAKFDNGGGSSICACLEELGGRNRAICIIDGDVEIDGTVLISKQREHAKVAEVCEKLGYDLHILSKREIENYLPDEALQRWLEASGFRGQHPFFQLDEPHKDRVDMKKKASSLVPQGAVPISSSSSVVTSTPTATYGFCKDIWEAFIHVRSKEELERRDGLEELPELIELVKSSL</sequence>
<dbReference type="RefSeq" id="WP_054968956.1">
    <property type="nucleotide sequence ID" value="NZ_LJCO01000042.1"/>
</dbReference>
<dbReference type="OrthoDB" id="799203at2"/>
<reference evidence="1 2" key="1">
    <citation type="submission" date="2015-09" db="EMBL/GenBank/DDBJ databases">
        <title>Draft genome sequence of Alicyclobacillus ferrooxydans DSM 22381.</title>
        <authorList>
            <person name="Hemp J."/>
        </authorList>
    </citation>
    <scope>NUCLEOTIDE SEQUENCE [LARGE SCALE GENOMIC DNA]</scope>
    <source>
        <strain evidence="1 2">TC-34</strain>
    </source>
</reference>
<accession>A0A0P9GSG4</accession>
<proteinExistence type="predicted"/>
<dbReference type="PATRIC" id="fig|471514.4.peg.518"/>
<organism evidence="1 2">
    <name type="scientific">Alicyclobacillus ferrooxydans</name>
    <dbReference type="NCBI Taxonomy" id="471514"/>
    <lineage>
        <taxon>Bacteria</taxon>
        <taxon>Bacillati</taxon>
        <taxon>Bacillota</taxon>
        <taxon>Bacilli</taxon>
        <taxon>Bacillales</taxon>
        <taxon>Alicyclobacillaceae</taxon>
        <taxon>Alicyclobacillus</taxon>
    </lineage>
</organism>
<protein>
    <submittedName>
        <fullName evidence="1">Uncharacterized protein</fullName>
    </submittedName>
</protein>
<name>A0A0P9GSG4_9BACL</name>
<dbReference type="Proteomes" id="UP000050482">
    <property type="component" value="Unassembled WGS sequence"/>
</dbReference>
<dbReference type="AlphaFoldDB" id="A0A0P9GSG4"/>
<evidence type="ECO:0000313" key="1">
    <source>
        <dbReference type="EMBL" id="KPV43980.1"/>
    </source>
</evidence>
<dbReference type="EMBL" id="LJCO01000042">
    <property type="protein sequence ID" value="KPV43980.1"/>
    <property type="molecule type" value="Genomic_DNA"/>
</dbReference>
<gene>
    <name evidence="1" type="ORF">AN477_09700</name>
</gene>
<comment type="caution">
    <text evidence="1">The sequence shown here is derived from an EMBL/GenBank/DDBJ whole genome shotgun (WGS) entry which is preliminary data.</text>
</comment>
<keyword evidence="2" id="KW-1185">Reference proteome</keyword>
<evidence type="ECO:0000313" key="2">
    <source>
        <dbReference type="Proteomes" id="UP000050482"/>
    </source>
</evidence>